<gene>
    <name evidence="5" type="ORF">RAMLITH_19340</name>
</gene>
<dbReference type="Proteomes" id="UP000521868">
    <property type="component" value="Unassembled WGS sequence"/>
</dbReference>
<comment type="caution">
    <text evidence="5">The sequence shown here is derived from an EMBL/GenBank/DDBJ whole genome shotgun (WGS) entry which is preliminary data.</text>
</comment>
<keyword evidence="2" id="KW-0012">Acyltransferase</keyword>
<sequence>MTTAGSAVAFTIRALARDDLPAVVAIDAALEGRSRRNYVERRLAAALREPKLHAQFAACDERGLAGYILARVLEGEFGRSEPGLRLEMVGLREGTRGQGGGTRLFQVLADWGRRHGIRDVHTTATWRDRAMLGWLDAMGFRLAPSYVLDAGLRQAASREPDEPVTLPRGHGPGGEVDFGAPQANDDERMALDRPEVRPMASGDLREIVRIDRGITGRDRGGYIAARVAEAMDDSAIRVSLTARRDGAIVGFVMARADLGDYGRAEPVAVVDTLGVDVGHSRRQVGRALLEQLFANLAALQIERVETQVASTQLPLLSFFQQNGFQPSQRLAFARRLDV</sequence>
<evidence type="ECO:0000313" key="5">
    <source>
        <dbReference type="EMBL" id="NKE67981.1"/>
    </source>
</evidence>
<dbReference type="PANTHER" id="PTHR43877:SF1">
    <property type="entry name" value="ACETYLTRANSFERASE"/>
    <property type="match status" value="1"/>
</dbReference>
<dbReference type="AlphaFoldDB" id="A0A7X6DIV6"/>
<accession>A0A7X6DIV6</accession>
<keyword evidence="1 5" id="KW-0808">Transferase</keyword>
<dbReference type="PROSITE" id="PS51186">
    <property type="entry name" value="GNAT"/>
    <property type="match status" value="2"/>
</dbReference>
<reference evidence="5 6" key="1">
    <citation type="journal article" date="2020" name="Nature">
        <title>Bacterial chemolithoautotrophy via manganese oxidation.</title>
        <authorList>
            <person name="Yu H."/>
            <person name="Leadbetter J.R."/>
        </authorList>
    </citation>
    <scope>NUCLEOTIDE SEQUENCE [LARGE SCALE GENOMIC DNA]</scope>
    <source>
        <strain evidence="5 6">RBP-1</strain>
    </source>
</reference>
<dbReference type="SUPFAM" id="SSF55729">
    <property type="entry name" value="Acyl-CoA N-acyltransferases (Nat)"/>
    <property type="match status" value="2"/>
</dbReference>
<protein>
    <submittedName>
        <fullName evidence="5">GNAT family N-acetyltransferase</fullName>
    </submittedName>
</protein>
<proteinExistence type="predicted"/>
<evidence type="ECO:0000256" key="3">
    <source>
        <dbReference type="SAM" id="MobiDB-lite"/>
    </source>
</evidence>
<dbReference type="GO" id="GO:0016747">
    <property type="term" value="F:acyltransferase activity, transferring groups other than amino-acyl groups"/>
    <property type="evidence" value="ECO:0007669"/>
    <property type="project" value="InterPro"/>
</dbReference>
<organism evidence="5 6">
    <name type="scientific">Ramlibacter lithotrophicus</name>
    <dbReference type="NCBI Taxonomy" id="2606681"/>
    <lineage>
        <taxon>Bacteria</taxon>
        <taxon>Pseudomonadati</taxon>
        <taxon>Pseudomonadota</taxon>
        <taxon>Betaproteobacteria</taxon>
        <taxon>Burkholderiales</taxon>
        <taxon>Comamonadaceae</taxon>
        <taxon>Ramlibacter</taxon>
    </lineage>
</organism>
<feature type="domain" description="N-acetyltransferase" evidence="4">
    <location>
        <begin position="194"/>
        <end position="338"/>
    </location>
</feature>
<name>A0A7X6DIV6_9BURK</name>
<evidence type="ECO:0000256" key="1">
    <source>
        <dbReference type="ARBA" id="ARBA00022679"/>
    </source>
</evidence>
<dbReference type="CDD" id="cd04301">
    <property type="entry name" value="NAT_SF"/>
    <property type="match status" value="1"/>
</dbReference>
<dbReference type="EMBL" id="VTOX01000008">
    <property type="protein sequence ID" value="NKE67981.1"/>
    <property type="molecule type" value="Genomic_DNA"/>
</dbReference>
<evidence type="ECO:0000259" key="4">
    <source>
        <dbReference type="PROSITE" id="PS51186"/>
    </source>
</evidence>
<dbReference type="PANTHER" id="PTHR43877">
    <property type="entry name" value="AMINOALKYLPHOSPHONATE N-ACETYLTRANSFERASE-RELATED-RELATED"/>
    <property type="match status" value="1"/>
</dbReference>
<dbReference type="Gene3D" id="3.40.630.30">
    <property type="match status" value="2"/>
</dbReference>
<dbReference type="InterPro" id="IPR050832">
    <property type="entry name" value="Bact_Acetyltransf"/>
</dbReference>
<dbReference type="InterPro" id="IPR000182">
    <property type="entry name" value="GNAT_dom"/>
</dbReference>
<dbReference type="Pfam" id="PF00583">
    <property type="entry name" value="Acetyltransf_1"/>
    <property type="match status" value="2"/>
</dbReference>
<dbReference type="RefSeq" id="WP_168109110.1">
    <property type="nucleotide sequence ID" value="NZ_VTOX01000008.1"/>
</dbReference>
<dbReference type="InterPro" id="IPR016181">
    <property type="entry name" value="Acyl_CoA_acyltransferase"/>
</dbReference>
<feature type="region of interest" description="Disordered" evidence="3">
    <location>
        <begin position="157"/>
        <end position="182"/>
    </location>
</feature>
<keyword evidence="6" id="KW-1185">Reference proteome</keyword>
<evidence type="ECO:0000256" key="2">
    <source>
        <dbReference type="ARBA" id="ARBA00023315"/>
    </source>
</evidence>
<evidence type="ECO:0000313" key="6">
    <source>
        <dbReference type="Proteomes" id="UP000521868"/>
    </source>
</evidence>
<feature type="domain" description="N-acetyltransferase" evidence="4">
    <location>
        <begin position="10"/>
        <end position="159"/>
    </location>
</feature>